<dbReference type="eggNOG" id="COG1595">
    <property type="taxonomic scope" value="Bacteria"/>
</dbReference>
<feature type="domain" description="RNA polymerase sigma-70 region 2" evidence="6">
    <location>
        <begin position="78"/>
        <end position="145"/>
    </location>
</feature>
<dbReference type="Pfam" id="PF08281">
    <property type="entry name" value="Sigma70_r4_2"/>
    <property type="match status" value="1"/>
</dbReference>
<dbReference type="SUPFAM" id="SSF88659">
    <property type="entry name" value="Sigma3 and sigma4 domains of RNA polymerase sigma factors"/>
    <property type="match status" value="1"/>
</dbReference>
<dbReference type="AlphaFoldDB" id="Q47SS4"/>
<proteinExistence type="inferred from homology"/>
<comment type="similarity">
    <text evidence="1">Belongs to the sigma-70 factor family. ECF subfamily.</text>
</comment>
<dbReference type="PANTHER" id="PTHR43133:SF8">
    <property type="entry name" value="RNA POLYMERASE SIGMA FACTOR HI_1459-RELATED"/>
    <property type="match status" value="1"/>
</dbReference>
<name>Q47SS4_THEFY</name>
<evidence type="ECO:0000256" key="3">
    <source>
        <dbReference type="ARBA" id="ARBA00023082"/>
    </source>
</evidence>
<evidence type="ECO:0000256" key="1">
    <source>
        <dbReference type="ARBA" id="ARBA00010641"/>
    </source>
</evidence>
<dbReference type="STRING" id="269800.Tfu_0455"/>
<dbReference type="GO" id="GO:0006352">
    <property type="term" value="P:DNA-templated transcription initiation"/>
    <property type="evidence" value="ECO:0007669"/>
    <property type="project" value="InterPro"/>
</dbReference>
<dbReference type="HOGENOM" id="CLU_047691_3_0_11"/>
<dbReference type="EMBL" id="CP000088">
    <property type="protein sequence ID" value="AAZ54493.1"/>
    <property type="molecule type" value="Genomic_DNA"/>
</dbReference>
<evidence type="ECO:0000256" key="5">
    <source>
        <dbReference type="ARBA" id="ARBA00023163"/>
    </source>
</evidence>
<dbReference type="InterPro" id="IPR013249">
    <property type="entry name" value="RNA_pol_sigma70_r4_t2"/>
</dbReference>
<evidence type="ECO:0000313" key="8">
    <source>
        <dbReference type="EMBL" id="AAZ54493.1"/>
    </source>
</evidence>
<gene>
    <name evidence="8" type="ordered locus">Tfu_0455</name>
</gene>
<evidence type="ECO:0000259" key="6">
    <source>
        <dbReference type="Pfam" id="PF04542"/>
    </source>
</evidence>
<keyword evidence="5" id="KW-0804">Transcription</keyword>
<dbReference type="NCBIfam" id="TIGR02937">
    <property type="entry name" value="sigma70-ECF"/>
    <property type="match status" value="1"/>
</dbReference>
<dbReference type="InterPro" id="IPR014284">
    <property type="entry name" value="RNA_pol_sigma-70_dom"/>
</dbReference>
<dbReference type="GO" id="GO:0003677">
    <property type="term" value="F:DNA binding"/>
    <property type="evidence" value="ECO:0007669"/>
    <property type="project" value="UniProtKB-KW"/>
</dbReference>
<dbReference type="InterPro" id="IPR036388">
    <property type="entry name" value="WH-like_DNA-bd_sf"/>
</dbReference>
<feature type="domain" description="RNA polymerase sigma factor 70 region 4 type 2" evidence="7">
    <location>
        <begin position="192"/>
        <end position="228"/>
    </location>
</feature>
<dbReference type="InterPro" id="IPR039425">
    <property type="entry name" value="RNA_pol_sigma-70-like"/>
</dbReference>
<dbReference type="InterPro" id="IPR013324">
    <property type="entry name" value="RNA_pol_sigma_r3/r4-like"/>
</dbReference>
<dbReference type="Gene3D" id="1.10.1740.10">
    <property type="match status" value="1"/>
</dbReference>
<dbReference type="SUPFAM" id="SSF88946">
    <property type="entry name" value="Sigma2 domain of RNA polymerase sigma factors"/>
    <property type="match status" value="1"/>
</dbReference>
<keyword evidence="4" id="KW-0238">DNA-binding</keyword>
<keyword evidence="3" id="KW-0731">Sigma factor</keyword>
<organism evidence="8">
    <name type="scientific">Thermobifida fusca (strain YX)</name>
    <dbReference type="NCBI Taxonomy" id="269800"/>
    <lineage>
        <taxon>Bacteria</taxon>
        <taxon>Bacillati</taxon>
        <taxon>Actinomycetota</taxon>
        <taxon>Actinomycetes</taxon>
        <taxon>Streptosporangiales</taxon>
        <taxon>Nocardiopsidaceae</taxon>
        <taxon>Thermobifida</taxon>
    </lineage>
</organism>
<evidence type="ECO:0000256" key="4">
    <source>
        <dbReference type="ARBA" id="ARBA00023125"/>
    </source>
</evidence>
<accession>Q47SS4</accession>
<dbReference type="Pfam" id="PF04542">
    <property type="entry name" value="Sigma70_r2"/>
    <property type="match status" value="1"/>
</dbReference>
<sequence>MQNLVTTGQQFGKMCQPFCGGMRVIAGRDYRQWGVSVVTKADQSSETVSPNHAPGEEESLEQLALRAKEGDEAALEELLRRIQPDVLRRCARFLPYRQDAEEACQDALMRVAANIQNFRGDSMFTTWLYTVVSNSARQTYRALKRRAAEMPTEADRLPHRTDPRTTSVIAGSRIDLLEALDQLEKDRPNLVAPLVLRDLCQMEYGEIAAQLDLALGTVKSRIHEGRKRVRQALAVN</sequence>
<dbReference type="GO" id="GO:0016987">
    <property type="term" value="F:sigma factor activity"/>
    <property type="evidence" value="ECO:0007669"/>
    <property type="project" value="UniProtKB-KW"/>
</dbReference>
<dbReference type="InterPro" id="IPR007627">
    <property type="entry name" value="RNA_pol_sigma70_r2"/>
</dbReference>
<keyword evidence="2" id="KW-0805">Transcription regulation</keyword>
<dbReference type="KEGG" id="tfu:Tfu_0455"/>
<evidence type="ECO:0000256" key="2">
    <source>
        <dbReference type="ARBA" id="ARBA00023015"/>
    </source>
</evidence>
<reference evidence="8" key="1">
    <citation type="submission" date="2005-07" db="EMBL/GenBank/DDBJ databases">
        <title>Complete sequence of Thermobifida fusca YX.</title>
        <authorList>
            <consortium name="US DOE Joint Genome Institute"/>
            <person name="Copeland A."/>
            <person name="Lucas S."/>
            <person name="Lapidus A."/>
            <person name="Barry K."/>
            <person name="Detter J.C."/>
            <person name="Glavina T."/>
            <person name="Hammon N."/>
            <person name="Israni S."/>
            <person name="Pitluck S."/>
            <person name="Di Bartolo G."/>
            <person name="Chain P."/>
            <person name="Schmutz J."/>
            <person name="Larimer F."/>
            <person name="Land M."/>
            <person name="Lykidis A."/>
            <person name="Richardson P."/>
        </authorList>
    </citation>
    <scope>NUCLEOTIDE SEQUENCE</scope>
    <source>
        <strain evidence="8">YX</strain>
    </source>
</reference>
<dbReference type="InterPro" id="IPR013325">
    <property type="entry name" value="RNA_pol_sigma_r2"/>
</dbReference>
<evidence type="ECO:0000259" key="7">
    <source>
        <dbReference type="Pfam" id="PF08281"/>
    </source>
</evidence>
<dbReference type="PANTHER" id="PTHR43133">
    <property type="entry name" value="RNA POLYMERASE ECF-TYPE SIGMA FACTO"/>
    <property type="match status" value="1"/>
</dbReference>
<dbReference type="Gene3D" id="1.10.10.10">
    <property type="entry name" value="Winged helix-like DNA-binding domain superfamily/Winged helix DNA-binding domain"/>
    <property type="match status" value="1"/>
</dbReference>
<protein>
    <submittedName>
        <fullName evidence="8">Sigma subunit sigma24-like protein</fullName>
    </submittedName>
</protein>